<dbReference type="Gene3D" id="3.40.390.10">
    <property type="entry name" value="Collagenase (Catalytic Domain)"/>
    <property type="match status" value="1"/>
</dbReference>
<dbReference type="AlphaFoldDB" id="A0A8J4A3G5"/>
<gene>
    <name evidence="2" type="ORF">Voc01_099510</name>
</gene>
<evidence type="ECO:0000313" key="2">
    <source>
        <dbReference type="EMBL" id="GIJ75034.1"/>
    </source>
</evidence>
<proteinExistence type="predicted"/>
<evidence type="ECO:0000256" key="1">
    <source>
        <dbReference type="SAM" id="MobiDB-lite"/>
    </source>
</evidence>
<sequence>MTISDPTAPPLSDNGATTYLVDDELTQDDLYTGGDVQEAETTPDTAPTTPQAPPLPVPPPILVKRLVRGRYRSGGTGYQLEVRVDVGGTRPMNRISGDFFYVSGGTESYFGSFRVDAPTVTTTATEVRLEGPGQFTFSAGAPYVRVTVPRRFIWQPQAPATVQFVTPPNTPGATYACAFVSSYFRSVEWEQDFVVGTTPFVAYDTAALPAPVGSPAGLVDVQRAYRLAGVEMLASGNTNAIPVAAAGVDAKWTDAELHDAMVTHFSRWANIPQWKVWLIVATQHVDGWRGIMFDAGDTHERQGCAVFDTTIGGQAPFDQRAQLRTYVHELGHAFNLLHSWQKHLADPPQPLGDNNGLGDLSWMNYVDRFQPSNGPGGTAAYWAAFPFQFTDREVIHLRHAFYRNIVMGGDAFGQGAAEVDPHLFAEPVRDRSGLAIEVRAKDAFAYGEPVVVELKLSSTDTRGTATHGYLHPNEDFVTIAIRQPSGRTVLFRPLIRHCADEGRTVMLMPGEARYESAFIGYGGGGAYFDQPGRYAVRASYLAADGSRIVSPVTEVRVRPPVTAQDVAVGELLLGDQQGQLLALLGSDSRHLRDGNAAFDALLAEHGDHPLASFARLARGVNAARAFKEITADKRTTVRPPDPATAIAELSRVREAADRGEGVDNITLNLVMRTQAKAEARAGDTDRAAEILDGMPAAFEARGVNPAVVETVRRQAADARVELLGDG</sequence>
<dbReference type="GO" id="GO:0008237">
    <property type="term" value="F:metallopeptidase activity"/>
    <property type="evidence" value="ECO:0007669"/>
    <property type="project" value="InterPro"/>
</dbReference>
<dbReference type="EMBL" id="BOPH01000148">
    <property type="protein sequence ID" value="GIJ75034.1"/>
    <property type="molecule type" value="Genomic_DNA"/>
</dbReference>
<protein>
    <submittedName>
        <fullName evidence="2">Uncharacterized protein</fullName>
    </submittedName>
</protein>
<dbReference type="Proteomes" id="UP000635606">
    <property type="component" value="Unassembled WGS sequence"/>
</dbReference>
<reference evidence="2" key="1">
    <citation type="submission" date="2021-01" db="EMBL/GenBank/DDBJ databases">
        <title>Whole genome shotgun sequence of Virgisporangium ochraceum NBRC 16418.</title>
        <authorList>
            <person name="Komaki H."/>
            <person name="Tamura T."/>
        </authorList>
    </citation>
    <scope>NUCLEOTIDE SEQUENCE</scope>
    <source>
        <strain evidence="2">NBRC 16418</strain>
    </source>
</reference>
<organism evidence="2 3">
    <name type="scientific">Virgisporangium ochraceum</name>
    <dbReference type="NCBI Taxonomy" id="65505"/>
    <lineage>
        <taxon>Bacteria</taxon>
        <taxon>Bacillati</taxon>
        <taxon>Actinomycetota</taxon>
        <taxon>Actinomycetes</taxon>
        <taxon>Micromonosporales</taxon>
        <taxon>Micromonosporaceae</taxon>
        <taxon>Virgisporangium</taxon>
    </lineage>
</organism>
<dbReference type="RefSeq" id="WP_203934818.1">
    <property type="nucleotide sequence ID" value="NZ_BOPH01000148.1"/>
</dbReference>
<feature type="compositionally biased region" description="Pro residues" evidence="1">
    <location>
        <begin position="50"/>
        <end position="59"/>
    </location>
</feature>
<dbReference type="SUPFAM" id="SSF55486">
    <property type="entry name" value="Metalloproteases ('zincins'), catalytic domain"/>
    <property type="match status" value="1"/>
</dbReference>
<accession>A0A8J4A3G5</accession>
<keyword evidence="3" id="KW-1185">Reference proteome</keyword>
<evidence type="ECO:0000313" key="3">
    <source>
        <dbReference type="Proteomes" id="UP000635606"/>
    </source>
</evidence>
<comment type="caution">
    <text evidence="2">The sequence shown here is derived from an EMBL/GenBank/DDBJ whole genome shotgun (WGS) entry which is preliminary data.</text>
</comment>
<name>A0A8J4A3G5_9ACTN</name>
<dbReference type="InterPro" id="IPR024079">
    <property type="entry name" value="MetalloPept_cat_dom_sf"/>
</dbReference>
<feature type="region of interest" description="Disordered" evidence="1">
    <location>
        <begin position="22"/>
        <end position="59"/>
    </location>
</feature>